<organism evidence="1 2">
    <name type="scientific">Streptomyces mirabilis</name>
    <dbReference type="NCBI Taxonomy" id="68239"/>
    <lineage>
        <taxon>Bacteria</taxon>
        <taxon>Bacillati</taxon>
        <taxon>Actinomycetota</taxon>
        <taxon>Actinomycetes</taxon>
        <taxon>Kitasatosporales</taxon>
        <taxon>Streptomycetaceae</taxon>
        <taxon>Streptomyces</taxon>
    </lineage>
</organism>
<accession>A0ABU3V478</accession>
<dbReference type="EMBL" id="JARAKF010000002">
    <property type="protein sequence ID" value="MDU9000883.1"/>
    <property type="molecule type" value="Genomic_DNA"/>
</dbReference>
<dbReference type="RefSeq" id="WP_143611826.1">
    <property type="nucleotide sequence ID" value="NZ_CP107955.1"/>
</dbReference>
<evidence type="ECO:0000313" key="2">
    <source>
        <dbReference type="Proteomes" id="UP001257627"/>
    </source>
</evidence>
<proteinExistence type="predicted"/>
<comment type="caution">
    <text evidence="1">The sequence shown here is derived from an EMBL/GenBank/DDBJ whole genome shotgun (WGS) entry which is preliminary data.</text>
</comment>
<name>A0ABU3V478_9ACTN</name>
<evidence type="ECO:0000313" key="1">
    <source>
        <dbReference type="EMBL" id="MDU9000883.1"/>
    </source>
</evidence>
<dbReference type="GeneID" id="94004194"/>
<keyword evidence="2" id="KW-1185">Reference proteome</keyword>
<reference evidence="1 2" key="1">
    <citation type="submission" date="2023-02" db="EMBL/GenBank/DDBJ databases">
        <authorList>
            <person name="Maleckis M."/>
        </authorList>
    </citation>
    <scope>NUCLEOTIDE SEQUENCE [LARGE SCALE GENOMIC DNA]</scope>
    <source>
        <strain evidence="1 2">P8-A2</strain>
    </source>
</reference>
<gene>
    <name evidence="1" type="ORF">PU648_53115</name>
</gene>
<dbReference type="Proteomes" id="UP001257627">
    <property type="component" value="Unassembled WGS sequence"/>
</dbReference>
<protein>
    <submittedName>
        <fullName evidence="1">Uncharacterized protein</fullName>
    </submittedName>
</protein>
<sequence>MSSPTTKATAIASMFTTALGAPRDQEAPEAVRIEESDATLRISAPVPPTLSEAVRLAVIAFLLDTGVRFGHDVPRDGPSVIWAEIEKAGPGGEAP</sequence>